<dbReference type="InterPro" id="IPR011010">
    <property type="entry name" value="DNA_brk_join_enz"/>
</dbReference>
<dbReference type="EMBL" id="CP139487">
    <property type="protein sequence ID" value="WPU63794.1"/>
    <property type="molecule type" value="Genomic_DNA"/>
</dbReference>
<dbReference type="PANTHER" id="PTHR30349">
    <property type="entry name" value="PHAGE INTEGRASE-RELATED"/>
    <property type="match status" value="1"/>
</dbReference>
<dbReference type="PROSITE" id="PS51900">
    <property type="entry name" value="CB"/>
    <property type="match status" value="1"/>
</dbReference>
<organism evidence="8 9">
    <name type="scientific">Peredibacter starrii</name>
    <dbReference type="NCBI Taxonomy" id="28202"/>
    <lineage>
        <taxon>Bacteria</taxon>
        <taxon>Pseudomonadati</taxon>
        <taxon>Bdellovibrionota</taxon>
        <taxon>Bacteriovoracia</taxon>
        <taxon>Bacteriovoracales</taxon>
        <taxon>Bacteriovoracaceae</taxon>
        <taxon>Peredibacter</taxon>
    </lineage>
</organism>
<dbReference type="Proteomes" id="UP001324634">
    <property type="component" value="Chromosome"/>
</dbReference>
<feature type="domain" description="Tyr recombinase" evidence="6">
    <location>
        <begin position="112"/>
        <end position="308"/>
    </location>
</feature>
<dbReference type="InterPro" id="IPR002104">
    <property type="entry name" value="Integrase_catalytic"/>
</dbReference>
<dbReference type="KEGG" id="psti:SOO65_13955"/>
<keyword evidence="2" id="KW-0229">DNA integration</keyword>
<dbReference type="AlphaFoldDB" id="A0AAX4HKL6"/>
<feature type="domain" description="Core-binding (CB)" evidence="7">
    <location>
        <begin position="3"/>
        <end position="89"/>
    </location>
</feature>
<keyword evidence="3 5" id="KW-0238">DNA-binding</keyword>
<protein>
    <submittedName>
        <fullName evidence="8">Phage integrase N-terminal SAM-like domain-containing protein</fullName>
    </submittedName>
</protein>
<gene>
    <name evidence="8" type="ORF">SOO65_13955</name>
</gene>
<evidence type="ECO:0000256" key="5">
    <source>
        <dbReference type="PROSITE-ProRule" id="PRU01248"/>
    </source>
</evidence>
<dbReference type="GO" id="GO:0015074">
    <property type="term" value="P:DNA integration"/>
    <property type="evidence" value="ECO:0007669"/>
    <property type="project" value="UniProtKB-KW"/>
</dbReference>
<dbReference type="InterPro" id="IPR044068">
    <property type="entry name" value="CB"/>
</dbReference>
<dbReference type="Gene3D" id="1.10.443.10">
    <property type="entry name" value="Intergrase catalytic core"/>
    <property type="match status" value="1"/>
</dbReference>
<name>A0AAX4HKL6_9BACT</name>
<proteinExistence type="inferred from homology"/>
<evidence type="ECO:0000259" key="7">
    <source>
        <dbReference type="PROSITE" id="PS51900"/>
    </source>
</evidence>
<evidence type="ECO:0000256" key="2">
    <source>
        <dbReference type="ARBA" id="ARBA00022908"/>
    </source>
</evidence>
<evidence type="ECO:0000259" key="6">
    <source>
        <dbReference type="PROSITE" id="PS51898"/>
    </source>
</evidence>
<dbReference type="InterPro" id="IPR004107">
    <property type="entry name" value="Integrase_SAM-like_N"/>
</dbReference>
<reference evidence="8 9" key="1">
    <citation type="submission" date="2023-11" db="EMBL/GenBank/DDBJ databases">
        <title>Peredibacter starrii A3.12.</title>
        <authorList>
            <person name="Mitchell R.J."/>
        </authorList>
    </citation>
    <scope>NUCLEOTIDE SEQUENCE [LARGE SCALE GENOMIC DNA]</scope>
    <source>
        <strain evidence="8 9">A3.12</strain>
    </source>
</reference>
<accession>A0AAX4HKL6</accession>
<evidence type="ECO:0000256" key="3">
    <source>
        <dbReference type="ARBA" id="ARBA00023125"/>
    </source>
</evidence>
<sequence>MEWNLLDKQQEFLKLLERQGKSFNTVKNYKADLQCFNTFLIDKQEHLKIKSFSSTQVQEYSRYLDDKYGSPNSVRRRVQALRLFFDYLLGQNLFPENPLKKMAVSPKVLDNPEPTPFPEVIKTYKLLKKRIKETEGLQQLVNARNVVIFHLIYGAGLKVSDLAKLSFGSILKDKNDYRVMVEHPKRDPYSIPLPEIFNKDFVFYKNRLFEYQRNEELEMEELLFNANPYKILSGGLSPRGTELFFEELRREMKTEMTAKSLRQSCIFKWLNMTVSHTTIKEWLGVTPSYSLELYLEELKKDPAGKVFQDLEVEDDQ</sequence>
<dbReference type="GO" id="GO:0003677">
    <property type="term" value="F:DNA binding"/>
    <property type="evidence" value="ECO:0007669"/>
    <property type="project" value="UniProtKB-UniRule"/>
</dbReference>
<dbReference type="PROSITE" id="PS51898">
    <property type="entry name" value="TYR_RECOMBINASE"/>
    <property type="match status" value="1"/>
</dbReference>
<dbReference type="InterPro" id="IPR050090">
    <property type="entry name" value="Tyrosine_recombinase_XerCD"/>
</dbReference>
<dbReference type="RefSeq" id="WP_321391203.1">
    <property type="nucleotide sequence ID" value="NZ_CP139487.1"/>
</dbReference>
<dbReference type="Gene3D" id="1.10.150.130">
    <property type="match status" value="1"/>
</dbReference>
<keyword evidence="9" id="KW-1185">Reference proteome</keyword>
<dbReference type="InterPro" id="IPR013762">
    <property type="entry name" value="Integrase-like_cat_sf"/>
</dbReference>
<dbReference type="SUPFAM" id="SSF56349">
    <property type="entry name" value="DNA breaking-rejoining enzymes"/>
    <property type="match status" value="1"/>
</dbReference>
<dbReference type="PANTHER" id="PTHR30349:SF41">
    <property type="entry name" value="INTEGRASE_RECOMBINASE PROTEIN MJ0367-RELATED"/>
    <property type="match status" value="1"/>
</dbReference>
<evidence type="ECO:0000313" key="9">
    <source>
        <dbReference type="Proteomes" id="UP001324634"/>
    </source>
</evidence>
<keyword evidence="4" id="KW-0233">DNA recombination</keyword>
<dbReference type="Pfam" id="PF02899">
    <property type="entry name" value="Phage_int_SAM_1"/>
    <property type="match status" value="1"/>
</dbReference>
<dbReference type="GO" id="GO:0006310">
    <property type="term" value="P:DNA recombination"/>
    <property type="evidence" value="ECO:0007669"/>
    <property type="project" value="UniProtKB-KW"/>
</dbReference>
<comment type="similarity">
    <text evidence="1">Belongs to the 'phage' integrase family.</text>
</comment>
<evidence type="ECO:0000313" key="8">
    <source>
        <dbReference type="EMBL" id="WPU63794.1"/>
    </source>
</evidence>
<dbReference type="InterPro" id="IPR010998">
    <property type="entry name" value="Integrase_recombinase_N"/>
</dbReference>
<evidence type="ECO:0000256" key="4">
    <source>
        <dbReference type="ARBA" id="ARBA00023172"/>
    </source>
</evidence>
<evidence type="ECO:0000256" key="1">
    <source>
        <dbReference type="ARBA" id="ARBA00008857"/>
    </source>
</evidence>